<dbReference type="CDD" id="cd09726">
    <property type="entry name" value="RAMP_I_III"/>
    <property type="match status" value="1"/>
</dbReference>
<dbReference type="Pfam" id="PF03787">
    <property type="entry name" value="RAMPs"/>
    <property type="match status" value="1"/>
</dbReference>
<dbReference type="EMBL" id="JADEYC010000019">
    <property type="protein sequence ID" value="MBE9375294.1"/>
    <property type="molecule type" value="Genomic_DNA"/>
</dbReference>
<name>A0A929G0F7_9PSEU</name>
<dbReference type="GO" id="GO:0051607">
    <property type="term" value="P:defense response to virus"/>
    <property type="evidence" value="ECO:0007669"/>
    <property type="project" value="UniProtKB-KW"/>
</dbReference>
<gene>
    <name evidence="4" type="ORF">IQ251_12650</name>
</gene>
<evidence type="ECO:0000256" key="1">
    <source>
        <dbReference type="ARBA" id="ARBA00023118"/>
    </source>
</evidence>
<comment type="caution">
    <text evidence="4">The sequence shown here is derived from an EMBL/GenBank/DDBJ whole genome shotgun (WGS) entry which is preliminary data.</text>
</comment>
<dbReference type="RefSeq" id="WP_193928728.1">
    <property type="nucleotide sequence ID" value="NZ_JADEYC010000019.1"/>
</dbReference>
<accession>A0A929G0F7</accession>
<protein>
    <submittedName>
        <fullName evidence="4">RAMP superfamily protein</fullName>
    </submittedName>
</protein>
<keyword evidence="1" id="KW-0051">Antiviral defense</keyword>
<dbReference type="AlphaFoldDB" id="A0A929G0F7"/>
<dbReference type="InterPro" id="IPR005537">
    <property type="entry name" value="RAMP_III_fam"/>
</dbReference>
<evidence type="ECO:0000313" key="5">
    <source>
        <dbReference type="Proteomes" id="UP000598360"/>
    </source>
</evidence>
<organism evidence="4 5">
    <name type="scientific">Saccharopolyspora montiporae</name>
    <dbReference type="NCBI Taxonomy" id="2781240"/>
    <lineage>
        <taxon>Bacteria</taxon>
        <taxon>Bacillati</taxon>
        <taxon>Actinomycetota</taxon>
        <taxon>Actinomycetes</taxon>
        <taxon>Pseudonocardiales</taxon>
        <taxon>Pseudonocardiaceae</taxon>
        <taxon>Saccharopolyspora</taxon>
    </lineage>
</organism>
<reference evidence="4" key="1">
    <citation type="submission" date="2020-10" db="EMBL/GenBank/DDBJ databases">
        <title>Diversity and distribution of actinomycetes associated with coral in the coast of Hainan.</title>
        <authorList>
            <person name="Li F."/>
        </authorList>
    </citation>
    <scope>NUCLEOTIDE SEQUENCE</scope>
    <source>
        <strain evidence="4">HNM0983</strain>
    </source>
</reference>
<proteinExistence type="predicted"/>
<keyword evidence="5" id="KW-1185">Reference proteome</keyword>
<dbReference type="Proteomes" id="UP000598360">
    <property type="component" value="Unassembled WGS sequence"/>
</dbReference>
<evidence type="ECO:0000313" key="4">
    <source>
        <dbReference type="EMBL" id="MBE9375294.1"/>
    </source>
</evidence>
<evidence type="ECO:0000259" key="3">
    <source>
        <dbReference type="Pfam" id="PF03787"/>
    </source>
</evidence>
<feature type="domain" description="CRISPR type III-associated protein" evidence="3">
    <location>
        <begin position="9"/>
        <end position="162"/>
    </location>
</feature>
<evidence type="ECO:0000256" key="2">
    <source>
        <dbReference type="ARBA" id="ARBA00093789"/>
    </source>
</evidence>
<comment type="subunit">
    <text evidence="2">Part of the Csm effector complex that includes Cas10, Csm2, Csm3, Csm4 and Csm5.</text>
</comment>
<sequence length="185" mass="19986">MRSALHFQITFHTPFRVSTGHAKPGLDAGVDTENPLPNTSLKGLLRATATQLLGDAQIVNEVFGAPGVECPWRWTNAEPDDGSWHAPQPAARVSIDPGTHTATPDMLGISEQIGARSATFRITQRLGIPAEKLPHHRTVLAVAGQATRSLGAERRRGLGWVSIRCTDVTLDQQSVRDFLALGVTR</sequence>